<keyword evidence="3" id="KW-1185">Reference proteome</keyword>
<dbReference type="EMBL" id="JAFNEN010000018">
    <property type="protein sequence ID" value="KAG8200227.1"/>
    <property type="molecule type" value="Genomic_DNA"/>
</dbReference>
<dbReference type="Pfam" id="PF07727">
    <property type="entry name" value="RVT_2"/>
    <property type="match status" value="1"/>
</dbReference>
<evidence type="ECO:0000313" key="3">
    <source>
        <dbReference type="Proteomes" id="UP000827092"/>
    </source>
</evidence>
<organism evidence="2 3">
    <name type="scientific">Oedothorax gibbosus</name>
    <dbReference type="NCBI Taxonomy" id="931172"/>
    <lineage>
        <taxon>Eukaryota</taxon>
        <taxon>Metazoa</taxon>
        <taxon>Ecdysozoa</taxon>
        <taxon>Arthropoda</taxon>
        <taxon>Chelicerata</taxon>
        <taxon>Arachnida</taxon>
        <taxon>Araneae</taxon>
        <taxon>Araneomorphae</taxon>
        <taxon>Entelegynae</taxon>
        <taxon>Araneoidea</taxon>
        <taxon>Linyphiidae</taxon>
        <taxon>Erigoninae</taxon>
        <taxon>Oedothorax</taxon>
    </lineage>
</organism>
<protein>
    <recommendedName>
        <fullName evidence="1">Reverse transcriptase Ty1/copia-type domain-containing protein</fullName>
    </recommendedName>
</protein>
<feature type="domain" description="Reverse transcriptase Ty1/copia-type" evidence="1">
    <location>
        <begin position="10"/>
        <end position="95"/>
    </location>
</feature>
<accession>A0AAV6VUL3</accession>
<sequence>MHVNKWTGLNKKIIQSKWVLKTKFKQDASIDKLKARIVAKGCFQKPGDYDDSYSPVSRLSSIRAVTSYTVENKLKAYQLDFVTAYINGDIEETVYNGTT</sequence>
<dbReference type="AlphaFoldDB" id="A0AAV6VUL3"/>
<comment type="caution">
    <text evidence="2">The sequence shown here is derived from an EMBL/GenBank/DDBJ whole genome shotgun (WGS) entry which is preliminary data.</text>
</comment>
<dbReference type="Proteomes" id="UP000827092">
    <property type="component" value="Unassembled WGS sequence"/>
</dbReference>
<evidence type="ECO:0000259" key="1">
    <source>
        <dbReference type="Pfam" id="PF07727"/>
    </source>
</evidence>
<evidence type="ECO:0000313" key="2">
    <source>
        <dbReference type="EMBL" id="KAG8200227.1"/>
    </source>
</evidence>
<proteinExistence type="predicted"/>
<name>A0AAV6VUL3_9ARAC</name>
<reference evidence="2 3" key="1">
    <citation type="journal article" date="2022" name="Nat. Ecol. Evol.">
        <title>A masculinizing supergene underlies an exaggerated male reproductive morph in a spider.</title>
        <authorList>
            <person name="Hendrickx F."/>
            <person name="De Corte Z."/>
            <person name="Sonet G."/>
            <person name="Van Belleghem S.M."/>
            <person name="Kostlbacher S."/>
            <person name="Vangestel C."/>
        </authorList>
    </citation>
    <scope>NUCLEOTIDE SEQUENCE [LARGE SCALE GENOMIC DNA]</scope>
    <source>
        <strain evidence="2">W744_W776</strain>
    </source>
</reference>
<dbReference type="InterPro" id="IPR013103">
    <property type="entry name" value="RVT_2"/>
</dbReference>
<gene>
    <name evidence="2" type="ORF">JTE90_025005</name>
</gene>